<feature type="active site" description="Proton donor/acceptor" evidence="8">
    <location>
        <position position="94"/>
    </location>
</feature>
<keyword evidence="4 7" id="KW-0520">NAD</keyword>
<sequence length="372" mass="40235">MLVAVVKELKQGEGRVACTPENVRKLTDAGHKVIVEKNAGIGSGFSNDMYEKEGAKIVTHEQAWEADLVIKVKEPHESEYQYFKKNQIIWGFLHLASSKEIVEKMQEVGVTAISGETIIKNGKAELLAPMSAIAGQRSAIMGAYYSEAQHGGQGTLVTGVHENVDIPGSTYVIFGGGVAATNAANVALGLNAKVIIIELNDDRIKYLEDMYAEKDVTVVKSTPENLAEQIKKADVFISTILIPGAKPPKLVTREMVKSMKKGSVLIDIAIDQGGTIETIRPTTISDPVYEEEGVIHYGVPNQPGAVPRTSTMALAQGNIDYILEICDKGLEQAIKDNEALSTGVNIYQGQVTNQGLASSHDLDYKEILNVIE</sequence>
<dbReference type="EMBL" id="WPXC01000033">
    <property type="protein sequence ID" value="MVM11668.1"/>
    <property type="molecule type" value="Genomic_DNA"/>
</dbReference>
<comment type="cofactor">
    <cofactor evidence="11">
        <name>Mg(2+)</name>
        <dbReference type="ChEBI" id="CHEBI:18420"/>
    </cofactor>
    <text evidence="11">Binds 1 Mg(2+) ion per subunit.</text>
</comment>
<evidence type="ECO:0000256" key="11">
    <source>
        <dbReference type="PIRSR" id="PIRSR000183-4"/>
    </source>
</evidence>
<evidence type="ECO:0000313" key="43">
    <source>
        <dbReference type="Proteomes" id="UP000433366"/>
    </source>
</evidence>
<evidence type="ECO:0000313" key="18">
    <source>
        <dbReference type="EMBL" id="CAA4680943.1"/>
    </source>
</evidence>
<dbReference type="KEGG" id="saur:SABB_00075"/>
<evidence type="ECO:0000313" key="42">
    <source>
        <dbReference type="Proteomes" id="UP000293434"/>
    </source>
</evidence>
<dbReference type="Proteomes" id="UP000451682">
    <property type="component" value="Unassembled WGS sequence"/>
</dbReference>
<evidence type="ECO:0000313" key="44">
    <source>
        <dbReference type="Proteomes" id="UP000434412"/>
    </source>
</evidence>
<accession>A0A0D6GYJ2</accession>
<dbReference type="EMBL" id="RQTC01000170">
    <property type="protein sequence ID" value="RZH92294.1"/>
    <property type="molecule type" value="Genomic_DNA"/>
</dbReference>
<dbReference type="GO" id="GO:0042853">
    <property type="term" value="P:L-alanine catabolic process"/>
    <property type="evidence" value="ECO:0007669"/>
    <property type="project" value="UniProtKB-UniPathway"/>
</dbReference>
<dbReference type="UniPathway" id="UPA00527">
    <property type="reaction ID" value="UER00585"/>
</dbReference>
<reference evidence="39 49" key="6">
    <citation type="submission" date="2018-06" db="EMBL/GenBank/DDBJ databases">
        <title>Whole genome sequencing to identify and define MRSA outbreaks.</title>
        <authorList>
            <person name="Sullivan M.J."/>
            <person name="Altman D.R."/>
            <person name="Chacko K."/>
            <person name="Ciferri B."/>
            <person name="Webster E."/>
            <person name="Deikus G."/>
            <person name="Lewis M."/>
            <person name="Khan Z."/>
            <person name="Beckford C."/>
            <person name="Rendo A."/>
            <person name="Samaroo F."/>
            <person name="Sebra R."/>
            <person name="Karam-Howlin R."/>
            <person name="Southwick K."/>
            <person name="Adams E."/>
            <person name="Ying L."/>
            <person name="Kornblum J."/>
            <person name="Factor S."/>
            <person name="Danesh Yazdi M."/>
            <person name="Dingle T."/>
            <person name="Hamula C."/>
            <person name="Bashir A."/>
            <person name="Schadt E."/>
            <person name="Kasarskis A."/>
            <person name="Patel G."/>
            <person name="Wallach F."/>
            <person name="Gibbs K."/>
            <person name="Van Bakel H."/>
        </authorList>
    </citation>
    <scope>NUCLEOTIDE SEQUENCE [LARGE SCALE GENOMIC DNA]</scope>
    <source>
        <strain evidence="39">Pt013</strain>
        <strain evidence="49">pt013</strain>
    </source>
</reference>
<dbReference type="EC" id="1.4.1.1" evidence="7"/>
<evidence type="ECO:0000313" key="19">
    <source>
        <dbReference type="EMBL" id="CAA6085562.1"/>
    </source>
</evidence>
<dbReference type="Proteomes" id="UP000507485">
    <property type="component" value="Unassembled WGS sequence"/>
</dbReference>
<dbReference type="Proteomes" id="UP000507112">
    <property type="component" value="Unassembled WGS sequence"/>
</dbReference>
<evidence type="ECO:0000313" key="23">
    <source>
        <dbReference type="EMBL" id="CAC8215420.1"/>
    </source>
</evidence>
<evidence type="ECO:0000313" key="36">
    <source>
        <dbReference type="EMBL" id="NUY12928.1"/>
    </source>
</evidence>
<dbReference type="KEGG" id="saud:CH52_11875"/>
<dbReference type="EMBL" id="CACTOE010000019">
    <property type="protein sequence ID" value="CAA4153755.1"/>
    <property type="molecule type" value="Genomic_DNA"/>
</dbReference>
<dbReference type="Pfam" id="PF05222">
    <property type="entry name" value="AlaDh_PNT_N"/>
    <property type="match status" value="1"/>
</dbReference>
<dbReference type="Gene3D" id="3.40.50.720">
    <property type="entry name" value="NAD(P)-binding Rossmann-like Domain"/>
    <property type="match status" value="2"/>
</dbReference>
<protein>
    <recommendedName>
        <fullName evidence="7">Alanine dehydrogenase</fullName>
        <ecNumber evidence="7">1.4.1.1</ecNumber>
    </recommendedName>
</protein>
<dbReference type="GO" id="GO:0000166">
    <property type="term" value="F:nucleotide binding"/>
    <property type="evidence" value="ECO:0007669"/>
    <property type="project" value="UniProtKB-KW"/>
</dbReference>
<dbReference type="Proteomes" id="UP000547874">
    <property type="component" value="Unassembled WGS sequence"/>
</dbReference>
<evidence type="ECO:0000313" key="41">
    <source>
        <dbReference type="Proteomes" id="UP000265645"/>
    </source>
</evidence>
<dbReference type="Proteomes" id="UP000459702">
    <property type="component" value="Unassembled WGS sequence"/>
</dbReference>
<feature type="binding site" evidence="9">
    <location>
        <position position="73"/>
    </location>
    <ligand>
        <name>substrate</name>
    </ligand>
</feature>
<feature type="domain" description="Alanine dehydrogenase/pyridine nucleotide transhydrogenase NAD(H)-binding" evidence="12">
    <location>
        <begin position="146"/>
        <end position="298"/>
    </location>
</feature>
<dbReference type="FunFam" id="3.40.50.720:FF:000433">
    <property type="entry name" value="Alanine dehydrogenase 1"/>
    <property type="match status" value="1"/>
</dbReference>
<dbReference type="SUPFAM" id="SSF51735">
    <property type="entry name" value="NAD(P)-binding Rossmann-fold domains"/>
    <property type="match status" value="1"/>
</dbReference>
<dbReference type="InterPro" id="IPR007698">
    <property type="entry name" value="AlaDH/PNT_NAD(H)-bd"/>
</dbReference>
<dbReference type="EMBL" id="CACTWD010000006">
    <property type="protein sequence ID" value="CAA4680943.1"/>
    <property type="molecule type" value="Genomic_DNA"/>
</dbReference>
<evidence type="ECO:0000313" key="45">
    <source>
        <dbReference type="Proteomes" id="UP000442696"/>
    </source>
</evidence>
<dbReference type="EMBL" id="JAANDN010000049">
    <property type="protein sequence ID" value="NUY67988.1"/>
    <property type="molecule type" value="Genomic_DNA"/>
</dbReference>
<reference evidence="43 44" key="9">
    <citation type="submission" date="2019-11" db="EMBL/GenBank/DDBJ databases">
        <title>Implementation of targeted gown and glove precautions to prevent Staphylococcus aureus acquisition in community-based nursing homes.</title>
        <authorList>
            <person name="Stine O.C."/>
        </authorList>
    </citation>
    <scope>NUCLEOTIDE SEQUENCE [LARGE SCALE GENOMIC DNA]</scope>
    <source>
        <strain evidence="33 55">S_1081.LBCF.DN</strain>
        <strain evidence="32 44">S_2023.LVRQ.AN</strain>
        <strain evidence="31 52">S_2062.LAUP.DI</strain>
        <strain evidence="30 43">S_4031.LGMP.AI</strain>
    </source>
</reference>
<reference evidence="35 53" key="11">
    <citation type="submission" date="2020-02" db="EMBL/GenBank/DDBJ databases">
        <title>Detection of Heterogeneous Vancomycin Intermediate Resistance in Methicillin Resistant Staphylococcus aureus Isolates from Latin-America.</title>
        <authorList>
            <person name="Castro-Cardozo B."/>
            <person name="Berrio M."/>
            <person name="Vargas M.L."/>
            <person name="Carvajal L.P."/>
            <person name="Millan L.V."/>
            <person name="Rios R."/>
            <person name="Hernandez A."/>
            <person name="Rincon S.L."/>
            <person name="Cubides P."/>
            <person name="Forero E."/>
            <person name="Dinh A."/>
            <person name="Seas C."/>
            <person name="Munita J.M."/>
            <person name="Arias C.A."/>
            <person name="Reyes J."/>
            <person name="Diaz L."/>
        </authorList>
    </citation>
    <scope>NUCLEOTIDE SEQUENCE [LARGE SCALE GENOMIC DNA]</scope>
    <source>
        <strain evidence="35 53">UG255</strain>
    </source>
</reference>
<evidence type="ECO:0000313" key="20">
    <source>
        <dbReference type="EMBL" id="CAA6351547.1"/>
    </source>
</evidence>
<reference evidence="29" key="2">
    <citation type="submission" date="2015-06" db="EMBL/GenBank/DDBJ databases">
        <authorList>
            <person name="Diene S.M."/>
            <person name="Von Dach E."/>
            <person name="Fankhauser C."/>
            <person name="Schrenzel J."/>
            <person name="Harbarth S."/>
            <person name="Francois P."/>
        </authorList>
    </citation>
    <scope>NUCLEOTIDE SEQUENCE</scope>
    <source>
        <strain evidence="29">MRSA_S26</strain>
    </source>
</reference>
<dbReference type="EMBL" id="WPVZ01000535">
    <property type="protein sequence ID" value="MVL45784.1"/>
    <property type="molecule type" value="Genomic_DNA"/>
</dbReference>
<feature type="domain" description="Alanine dehydrogenase/pyridine nucleotide transhydrogenase N-terminal" evidence="13">
    <location>
        <begin position="4"/>
        <end position="134"/>
    </location>
</feature>
<dbReference type="EMBL" id="CAIGXB010000004">
    <property type="protein sequence ID" value="CAC5793606.1"/>
    <property type="molecule type" value="Genomic_DNA"/>
</dbReference>
<dbReference type="EMBL" id="LFVP01000001">
    <property type="protein sequence ID" value="KSA81287.1"/>
    <property type="molecule type" value="Genomic_DNA"/>
</dbReference>
<feature type="binding site" evidence="9">
    <location>
        <position position="15"/>
    </location>
    <ligand>
        <name>substrate</name>
    </ligand>
</feature>
<dbReference type="InterPro" id="IPR008142">
    <property type="entry name" value="AlaDH/PNT_CS1"/>
</dbReference>
<evidence type="ECO:0000313" key="38">
    <source>
        <dbReference type="EMBL" id="RZH92294.1"/>
    </source>
</evidence>
<dbReference type="EMBL" id="CAIIGN010000001">
    <property type="protein sequence ID" value="CAC8215420.1"/>
    <property type="molecule type" value="Genomic_DNA"/>
</dbReference>
<evidence type="ECO:0000313" key="46">
    <source>
        <dbReference type="Proteomes" id="UP000442782"/>
    </source>
</evidence>
<keyword evidence="10" id="KW-0547">Nucleotide-binding</keyword>
<dbReference type="PANTHER" id="PTHR42795:SF1">
    <property type="entry name" value="ALANINE DEHYDROGENASE"/>
    <property type="match status" value="1"/>
</dbReference>
<dbReference type="PIRSF" id="PIRSF000183">
    <property type="entry name" value="Alanine_dh"/>
    <property type="match status" value="1"/>
</dbReference>
<evidence type="ECO:0000313" key="59">
    <source>
        <dbReference type="Proteomes" id="UP000507485"/>
    </source>
</evidence>
<keyword evidence="3 7" id="KW-0560">Oxidoreductase</keyword>
<dbReference type="Proteomes" id="UP000478867">
    <property type="component" value="Unassembled WGS sequence"/>
</dbReference>
<dbReference type="PANTHER" id="PTHR42795">
    <property type="entry name" value="ALANINE DEHYDROGENASE"/>
    <property type="match status" value="1"/>
</dbReference>
<reference evidence="29" key="3">
    <citation type="journal article" date="2016" name="J. Infect. Dis.">
        <title>Comparative Genomics of Community-Associated Methicillin-Resistant Staphylococcus aureus Shows the Emergence of Clone ST8-USA300 in Geneva, Switzerland.</title>
        <authorList>
            <person name="Von Dach E."/>
            <person name="Diene S.M."/>
            <person name="Fankhauser C."/>
            <person name="Schrenzel J."/>
            <person name="Harbarth S."/>
            <person name="Francois P."/>
        </authorList>
    </citation>
    <scope>NUCLEOTIDE SEQUENCE</scope>
    <source>
        <strain evidence="29">MRSA_S26</strain>
    </source>
</reference>
<dbReference type="EMBL" id="UAUZ02000003">
    <property type="protein sequence ID" value="CAD7354508.1"/>
    <property type="molecule type" value="Genomic_DNA"/>
</dbReference>
<dbReference type="AlphaFoldDB" id="A0A0D6GYJ2"/>
<dbReference type="Proteomes" id="UP000433366">
    <property type="component" value="Unassembled WGS sequence"/>
</dbReference>
<evidence type="ECO:0000313" key="15">
    <source>
        <dbReference type="EMBL" id="CAA4153755.1"/>
    </source>
</evidence>
<name>A0A0D6GYJ2_STAAU</name>
<evidence type="ECO:0000256" key="10">
    <source>
        <dbReference type="PIRSR" id="PIRSR000183-3"/>
    </source>
</evidence>
<evidence type="ECO:0000313" key="39">
    <source>
        <dbReference type="EMBL" id="TXL46870.1"/>
    </source>
</evidence>
<dbReference type="EMBL" id="LALJ01000024">
    <property type="protein sequence ID" value="KMR36080.1"/>
    <property type="molecule type" value="Genomic_DNA"/>
</dbReference>
<dbReference type="Proteomes" id="UP000251686">
    <property type="component" value="Unassembled WGS sequence"/>
</dbReference>
<dbReference type="Proteomes" id="UP000052129">
    <property type="component" value="Unassembled WGS sequence"/>
</dbReference>
<feature type="active site" description="Proton donor/acceptor" evidence="8">
    <location>
        <position position="271"/>
    </location>
</feature>
<evidence type="ECO:0000313" key="27">
    <source>
        <dbReference type="EMBL" id="KMR36080.1"/>
    </source>
</evidence>
<feature type="binding site" evidence="10">
    <location>
        <position position="221"/>
    </location>
    <ligand>
        <name>NAD(+)</name>
        <dbReference type="ChEBI" id="CHEBI:57540"/>
    </ligand>
</feature>
<dbReference type="SMART" id="SM01003">
    <property type="entry name" value="AlaDh_PNT_N"/>
    <property type="match status" value="1"/>
</dbReference>
<reference evidence="38 42" key="8">
    <citation type="submission" date="2018-11" db="EMBL/GenBank/DDBJ databases">
        <title>Genomic profiling of Staphylococcus species from a Poultry farm system in KwaZulu-Natal, South Africa.</title>
        <authorList>
            <person name="Amoako D.G."/>
            <person name="Somboro A.M."/>
            <person name="Abia A.L.K."/>
            <person name="Bester L.A."/>
            <person name="Essack S.Y."/>
        </authorList>
    </citation>
    <scope>NUCLEOTIDE SEQUENCE [LARGE SCALE GENOMIC DNA]</scope>
    <source>
        <strain evidence="38 42">SA9</strain>
    </source>
</reference>
<dbReference type="Proteomes" id="UP000442696">
    <property type="component" value="Unassembled WGS sequence"/>
</dbReference>
<dbReference type="EMBL" id="WPTS01000037">
    <property type="protein sequence ID" value="MVK35813.1"/>
    <property type="molecule type" value="Genomic_DNA"/>
</dbReference>
<reference evidence="26" key="7">
    <citation type="submission" date="2018-07" db="EMBL/GenBank/DDBJ databases">
        <title>Protection against atopic dermatitis through acquisition of Staphylococcus quorum-sensing agr mutations in the skin.</title>
        <authorList>
            <person name="Nakamura Y."/>
            <person name="Takahashi H."/>
            <person name="Takaya A."/>
            <person name="Inoue Y."/>
            <person name="Katayama Y."/>
            <person name="Kusuya Y."/>
            <person name="Shoji T."/>
            <person name="Takada S."/>
            <person name="Nakagawa S."/>
            <person name="Oguma R."/>
            <person name="Ozawa N."/>
            <person name="Yamaide F."/>
            <person name="Suzuki S."/>
            <person name="Villaruz A."/>
            <person name="Otto M."/>
            <person name="Matsue H."/>
            <person name="Nunez G."/>
            <person name="Shimojo N."/>
        </authorList>
    </citation>
    <scope>NUCLEOTIDE SEQUENCE</scope>
    <source>
        <strain evidence="26">M1K003</strain>
    </source>
</reference>
<dbReference type="Proteomes" id="UP000265645">
    <property type="component" value="Unassembled WGS sequence"/>
</dbReference>
<reference evidence="60 61" key="10">
    <citation type="journal article" date="2020" name="J. Antimicrob. Chemother.">
        <title>Detection of heterogeneous vancomycin intermediate resistance in MRSA isolates from Latin America.</title>
        <authorList>
            <person name="Castro B.E."/>
            <person name="Berrio M."/>
            <person name="Vargas M.L."/>
            <person name="Carvajal L.P."/>
            <person name="Millan L.V."/>
            <person name="Rios R."/>
            <person name="Hernandez A.K."/>
            <person name="Rincon S."/>
            <person name="Cubides P."/>
            <person name="Forero E."/>
            <person name="Dinh A."/>
            <person name="Seas C."/>
            <person name="Munita J.M."/>
            <person name="Arias C.A."/>
            <person name="Reyes J."/>
            <person name="Diaz L."/>
        </authorList>
    </citation>
    <scope>NUCLEOTIDE SEQUENCE [LARGE SCALE GENOMIC DNA]</scope>
    <source>
        <strain evidence="36 60">UE1097</strain>
        <strain evidence="37 61">UP89</strain>
    </source>
</reference>
<dbReference type="GO" id="GO:0046872">
    <property type="term" value="F:metal ion binding"/>
    <property type="evidence" value="ECO:0007669"/>
    <property type="project" value="UniProtKB-KW"/>
</dbReference>
<dbReference type="Proteomes" id="UP000442782">
    <property type="component" value="Unassembled WGS sequence"/>
</dbReference>
<dbReference type="PROSITE" id="PS00836">
    <property type="entry name" value="ALADH_PNT_1"/>
    <property type="match status" value="1"/>
</dbReference>
<dbReference type="EMBL" id="LALQ01000007">
    <property type="protein sequence ID" value="KMR58153.1"/>
    <property type="molecule type" value="Genomic_DNA"/>
</dbReference>
<evidence type="ECO:0000313" key="53">
    <source>
        <dbReference type="Proteomes" id="UP000473113"/>
    </source>
</evidence>
<evidence type="ECO:0000313" key="31">
    <source>
        <dbReference type="EMBL" id="MVK35813.1"/>
    </source>
</evidence>
<dbReference type="InterPro" id="IPR036291">
    <property type="entry name" value="NAD(P)-bd_dom_sf"/>
</dbReference>
<evidence type="ECO:0000313" key="61">
    <source>
        <dbReference type="Proteomes" id="UP000561555"/>
    </source>
</evidence>
<dbReference type="EMBL" id="CACTPI010000013">
    <property type="protein sequence ID" value="CAA4156426.1"/>
    <property type="molecule type" value="Genomic_DNA"/>
</dbReference>
<dbReference type="Proteomes" id="UP000434412">
    <property type="component" value="Unassembled WGS sequence"/>
</dbReference>
<evidence type="ECO:0000313" key="14">
    <source>
        <dbReference type="EMBL" id="ATC71547.1"/>
    </source>
</evidence>
<feature type="binding site" evidence="10">
    <location>
        <begin position="240"/>
        <end position="241"/>
    </location>
    <ligand>
        <name>NAD(+)</name>
        <dbReference type="ChEBI" id="CHEBI:57540"/>
    </ligand>
</feature>
<dbReference type="Proteomes" id="UP000293434">
    <property type="component" value="Unassembled WGS sequence"/>
</dbReference>
<dbReference type="Proteomes" id="UP000505390">
    <property type="component" value="Unassembled WGS sequence"/>
</dbReference>
<feature type="binding site" evidence="10">
    <location>
        <begin position="268"/>
        <end position="271"/>
    </location>
    <ligand>
        <name>NAD(+)</name>
        <dbReference type="ChEBI" id="CHEBI:57540"/>
    </ligand>
</feature>
<evidence type="ECO:0000256" key="5">
    <source>
        <dbReference type="ARBA" id="ARBA00049277"/>
    </source>
</evidence>
<reference evidence="56 57" key="13">
    <citation type="submission" date="2020-06" db="EMBL/GenBank/DDBJ databases">
        <authorList>
            <consortium name="Pathogen Informatics"/>
        </authorList>
    </citation>
    <scope>NUCLEOTIDE SEQUENCE [LARGE SCALE GENOMIC DNA]</scope>
    <source>
        <strain evidence="22 59">A13</strain>
        <strain evidence="24 57">MOS105</strain>
        <strain evidence="23 58">MOS114</strain>
        <strain evidence="25">NCTC13131</strain>
        <strain evidence="16 48">S040_N01_C01</strain>
        <strain evidence="15 46">S087_N01_C01</strain>
        <strain evidence="21 56">SG160</strain>
        <strain evidence="19 51">T012_N10_C04</strain>
        <strain evidence="17 45">T012_N16_C08</strain>
        <strain evidence="18 47">T065_N03_C06</strain>
        <strain evidence="20 50">T197_A02_C01</strain>
    </source>
</reference>
<evidence type="ECO:0000313" key="22">
    <source>
        <dbReference type="EMBL" id="CAC6984654.1"/>
    </source>
</evidence>
<evidence type="ECO:0000313" key="56">
    <source>
        <dbReference type="Proteomes" id="UP000505390"/>
    </source>
</evidence>
<dbReference type="EMBL" id="BDVT01000001">
    <property type="protein sequence ID" value="GBV19315.1"/>
    <property type="molecule type" value="Genomic_DNA"/>
</dbReference>
<evidence type="ECO:0000313" key="21">
    <source>
        <dbReference type="EMBL" id="CAC5793606.1"/>
    </source>
</evidence>
<comment type="catalytic activity">
    <reaction evidence="5 7">
        <text>L-alanine + NAD(+) + H2O = pyruvate + NH4(+) + NADH + H(+)</text>
        <dbReference type="Rhea" id="RHEA:18405"/>
        <dbReference type="ChEBI" id="CHEBI:15361"/>
        <dbReference type="ChEBI" id="CHEBI:15377"/>
        <dbReference type="ChEBI" id="CHEBI:15378"/>
        <dbReference type="ChEBI" id="CHEBI:28938"/>
        <dbReference type="ChEBI" id="CHEBI:57540"/>
        <dbReference type="ChEBI" id="CHEBI:57945"/>
        <dbReference type="ChEBI" id="CHEBI:57972"/>
        <dbReference type="EC" id="1.4.1.1"/>
    </reaction>
</comment>
<keyword evidence="11" id="KW-0479">Metal-binding</keyword>
<dbReference type="NCBIfam" id="TIGR00518">
    <property type="entry name" value="alaDH"/>
    <property type="match status" value="1"/>
</dbReference>
<organism evidence="28">
    <name type="scientific">Staphylococcus aureus</name>
    <dbReference type="NCBI Taxonomy" id="1280"/>
    <lineage>
        <taxon>Bacteria</taxon>
        <taxon>Bacillati</taxon>
        <taxon>Bacillota</taxon>
        <taxon>Bacilli</taxon>
        <taxon>Bacillales</taxon>
        <taxon>Staphylococcaceae</taxon>
        <taxon>Staphylococcus</taxon>
    </lineage>
</organism>
<evidence type="ECO:0000313" key="33">
    <source>
        <dbReference type="EMBL" id="MVM11668.1"/>
    </source>
</evidence>
<evidence type="ECO:0000259" key="13">
    <source>
        <dbReference type="SMART" id="SM01003"/>
    </source>
</evidence>
<evidence type="ECO:0000256" key="1">
    <source>
        <dbReference type="ARBA" id="ARBA00005206"/>
    </source>
</evidence>
<dbReference type="Proteomes" id="UP000443506">
    <property type="component" value="Unassembled WGS sequence"/>
</dbReference>
<evidence type="ECO:0000313" key="52">
    <source>
        <dbReference type="Proteomes" id="UP000471199"/>
    </source>
</evidence>
<dbReference type="EMBL" id="CACUNS010000007">
    <property type="protein sequence ID" value="CAA6085562.1"/>
    <property type="molecule type" value="Genomic_DNA"/>
</dbReference>
<evidence type="ECO:0000256" key="2">
    <source>
        <dbReference type="ARBA" id="ARBA00005689"/>
    </source>
</evidence>
<evidence type="ECO:0000256" key="6">
    <source>
        <dbReference type="ARBA" id="ARBA00056662"/>
    </source>
</evidence>
<evidence type="ECO:0000313" key="37">
    <source>
        <dbReference type="EMBL" id="NUY67988.1"/>
    </source>
</evidence>
<dbReference type="SUPFAM" id="SSF52283">
    <property type="entry name" value="Formate/glycerate dehydrogenase catalytic domain-like"/>
    <property type="match status" value="1"/>
</dbReference>
<evidence type="ECO:0000256" key="7">
    <source>
        <dbReference type="PIRNR" id="PIRNR000183"/>
    </source>
</evidence>
<dbReference type="Proteomes" id="UP000471199">
    <property type="component" value="Unassembled WGS sequence"/>
</dbReference>
<feature type="binding site" evidence="10">
    <location>
        <position position="280"/>
    </location>
    <ligand>
        <name>NAD(+)</name>
        <dbReference type="ChEBI" id="CHEBI:57540"/>
    </ligand>
</feature>
<comment type="pathway">
    <text evidence="1 7">Amino-acid degradation; L-alanine degradation via dehydrogenase pathway; NH(3) and pyruvate from L-alanine: step 1/1.</text>
</comment>
<dbReference type="SMART" id="SM01002">
    <property type="entry name" value="AlaDh_PNT_C"/>
    <property type="match status" value="1"/>
</dbReference>
<dbReference type="Proteomes" id="UP000561555">
    <property type="component" value="Unassembled WGS sequence"/>
</dbReference>
<dbReference type="OMA" id="MVAANHY"/>
<evidence type="ECO:0000313" key="58">
    <source>
        <dbReference type="Proteomes" id="UP000507402"/>
    </source>
</evidence>
<dbReference type="GO" id="GO:0005886">
    <property type="term" value="C:plasma membrane"/>
    <property type="evidence" value="ECO:0007669"/>
    <property type="project" value="TreeGrafter"/>
</dbReference>
<evidence type="ECO:0000313" key="48">
    <source>
        <dbReference type="Proteomes" id="UP000443708"/>
    </source>
</evidence>
<dbReference type="EMBL" id="QNXF01000002">
    <property type="protein sequence ID" value="TXL46870.1"/>
    <property type="molecule type" value="Genomic_DNA"/>
</dbReference>
<evidence type="ECO:0000313" key="25">
    <source>
        <dbReference type="EMBL" id="CAD7354508.1"/>
    </source>
</evidence>
<keyword evidence="11" id="KW-0460">Magnesium</keyword>
<dbReference type="InterPro" id="IPR008141">
    <property type="entry name" value="Ala_DH"/>
</dbReference>
<reference evidence="34 54" key="12">
    <citation type="submission" date="2020-02" db="EMBL/GenBank/DDBJ databases">
        <title>Novel Insights Into The Classification of Staphylococcal Beta-Lactamases In Relation To The Cefazolin Inoculum Effect.</title>
        <authorList>
            <person name="Carvajal L.P."/>
            <person name="Rincon S."/>
            <person name="Echeverri A."/>
            <person name="Porras J."/>
            <person name="Rios R."/>
            <person name="Ordonez K."/>
            <person name="Seas C."/>
            <person name="Gomez-Villegas S."/>
            <person name="Diaz L."/>
            <person name="Arias C.A."/>
            <person name="Reyes J."/>
        </authorList>
    </citation>
    <scope>NUCLEOTIDE SEQUENCE [LARGE SCALE GENOMIC DNA]</scope>
    <source>
        <strain evidence="34 54">UP127</strain>
    </source>
</reference>
<dbReference type="Proteomes" id="UP000473113">
    <property type="component" value="Unassembled WGS sequence"/>
</dbReference>
<comment type="similarity">
    <text evidence="2 7">Belongs to the AlaDH/PNT family.</text>
</comment>
<evidence type="ECO:0000313" key="24">
    <source>
        <dbReference type="EMBL" id="CAC8223895.1"/>
    </source>
</evidence>
<reference evidence="41" key="4">
    <citation type="submission" date="2017-08" db="EMBL/GenBank/DDBJ databases">
        <title>Protection against atopic dermatitis through acquisition of Staphylococcus quorum-sensing agr mutations in the skin.</title>
        <authorList>
            <person name="Nakamura Y."/>
            <person name="Takahashi H."/>
            <person name="Takaya A."/>
            <person name="Inoue Y."/>
            <person name="Katayama Y."/>
            <person name="Kusuya Y."/>
            <person name="Shoji T."/>
            <person name="Takada S."/>
            <person name="Nakagawa S."/>
            <person name="Oguma R."/>
            <person name="Ozawa N."/>
            <person name="Yamaide F."/>
            <person name="Suzuki S."/>
            <person name="Villaruz A."/>
            <person name="Otto M."/>
            <person name="Matsue H."/>
            <person name="Nunez G."/>
            <person name="Shimojo N."/>
        </authorList>
    </citation>
    <scope>NUCLEOTIDE SEQUENCE [LARGE SCALE GENOMIC DNA]</scope>
    <source>
        <strain evidence="41">M1K003</strain>
    </source>
</reference>
<dbReference type="InterPro" id="IPR008143">
    <property type="entry name" value="Ala_DH/PNT_CS2"/>
</dbReference>
<evidence type="ECO:0000313" key="30">
    <source>
        <dbReference type="EMBL" id="MVI56941.1"/>
    </source>
</evidence>
<proteinExistence type="inferred from homology"/>
<evidence type="ECO:0000313" key="49">
    <source>
        <dbReference type="Proteomes" id="UP000451682"/>
    </source>
</evidence>
<dbReference type="InterPro" id="IPR007886">
    <property type="entry name" value="AlaDH/PNT_N"/>
</dbReference>
<dbReference type="RefSeq" id="WP_000959424.1">
    <property type="nucleotide sequence ID" value="NC_021670.1"/>
</dbReference>
<evidence type="ECO:0000313" key="17">
    <source>
        <dbReference type="EMBL" id="CAA4373624.1"/>
    </source>
</evidence>
<evidence type="ECO:0000313" key="47">
    <source>
        <dbReference type="Proteomes" id="UP000443506"/>
    </source>
</evidence>
<dbReference type="Proteomes" id="UP000478431">
    <property type="component" value="Unassembled WGS sequence"/>
</dbReference>
<dbReference type="EMBL" id="WPRH01000733">
    <property type="protein sequence ID" value="MVI56941.1"/>
    <property type="molecule type" value="Genomic_DNA"/>
</dbReference>
<dbReference type="Pfam" id="PF01262">
    <property type="entry name" value="AlaDh_PNT_C"/>
    <property type="match status" value="1"/>
</dbReference>
<evidence type="ECO:0000313" key="60">
    <source>
        <dbReference type="Proteomes" id="UP000547874"/>
    </source>
</evidence>
<dbReference type="EMBL" id="CP023391">
    <property type="protein sequence ID" value="ATC71547.1"/>
    <property type="molecule type" value="Genomic_DNA"/>
</dbReference>
<accession>A0A1E8WZF5</accession>
<evidence type="ECO:0000313" key="55">
    <source>
        <dbReference type="Proteomes" id="UP000478867"/>
    </source>
</evidence>
<dbReference type="Proteomes" id="UP000507402">
    <property type="component" value="Unassembled WGS sequence"/>
</dbReference>
<feature type="binding site" evidence="11">
    <location>
        <position position="324"/>
    </location>
    <ligand>
        <name>Mg(2+)</name>
        <dbReference type="ChEBI" id="CHEBI:18420"/>
    </ligand>
</feature>
<dbReference type="Proteomes" id="UP000443708">
    <property type="component" value="Unassembled WGS sequence"/>
</dbReference>
<evidence type="ECO:0000256" key="9">
    <source>
        <dbReference type="PIRSR" id="PIRSR000183-2"/>
    </source>
</evidence>
<evidence type="ECO:0000313" key="50">
    <source>
        <dbReference type="Proteomes" id="UP000459586"/>
    </source>
</evidence>
<feature type="binding site" evidence="10">
    <location>
        <position position="131"/>
    </location>
    <ligand>
        <name>NAD(+)</name>
        <dbReference type="ChEBI" id="CHEBI:57540"/>
    </ligand>
</feature>
<dbReference type="EMBL" id="CACURZ010000007">
    <property type="protein sequence ID" value="CAA6351547.1"/>
    <property type="molecule type" value="Genomic_DNA"/>
</dbReference>
<evidence type="ECO:0000313" key="40">
    <source>
        <dbReference type="Proteomes" id="UP000217245"/>
    </source>
</evidence>
<reference evidence="14 40" key="5">
    <citation type="submission" date="2017-09" db="EMBL/GenBank/DDBJ databases">
        <title>A single nucleotide polymorphism in the Staphylococcus aureus virulence regulator SaeR abolishes pathogenesis.</title>
        <authorList>
            <person name="Copin R.J."/>
            <person name="Sause W."/>
            <person name="Shopsin B."/>
            <person name="Torres V.J."/>
        </authorList>
    </citation>
    <scope>NUCLEOTIDE SEQUENCE [LARGE SCALE GENOMIC DNA]</scope>
    <source>
        <strain evidence="40">Newman</strain>
        <strain evidence="14">Newman_D2C</strain>
    </source>
</reference>
<evidence type="ECO:0000313" key="54">
    <source>
        <dbReference type="Proteomes" id="UP000478431"/>
    </source>
</evidence>
<dbReference type="SMR" id="A0A0D6GYJ2"/>
<evidence type="ECO:0000313" key="32">
    <source>
        <dbReference type="EMBL" id="MVL45784.1"/>
    </source>
</evidence>
<evidence type="ECO:0000259" key="12">
    <source>
        <dbReference type="SMART" id="SM01002"/>
    </source>
</evidence>
<evidence type="ECO:0000313" key="34">
    <source>
        <dbReference type="EMBL" id="NGK21607.1"/>
    </source>
</evidence>
<evidence type="ECO:0000313" key="28">
    <source>
        <dbReference type="EMBL" id="KMR58153.1"/>
    </source>
</evidence>
<dbReference type="EMBL" id="CAIHOM010000001">
    <property type="protein sequence ID" value="CAC6984654.1"/>
    <property type="molecule type" value="Genomic_DNA"/>
</dbReference>
<reference evidence="28" key="1">
    <citation type="journal article" date="2015" name="J. Infect. Dis.">
        <title>Parallel Epidemics of Community-Associated Methicillin-Resistant Staphylococcus aureus USA300 Infection in North and South America.</title>
        <authorList>
            <person name="Planet P.J."/>
            <person name="Diaz L."/>
            <person name="Kolokotronis S.O."/>
            <person name="Narechania A."/>
            <person name="Reyes J."/>
            <person name="Xing G."/>
            <person name="Rincon S."/>
            <person name="Smith H."/>
            <person name="Panesso D."/>
            <person name="Ryan C."/>
            <person name="Smith D.P."/>
            <person name="Guzman M."/>
            <person name="Zurita J."/>
            <person name="Sebra R."/>
            <person name="Deikus G."/>
            <person name="Nolan R.L."/>
            <person name="Tenover F.C."/>
            <person name="Weinstock G.M."/>
            <person name="Robinson D.A."/>
            <person name="Arias C.A."/>
        </authorList>
    </citation>
    <scope>NUCLEOTIDE SEQUENCE</scope>
    <source>
        <strain evidence="27">CA15</strain>
        <strain evidence="28">M121</strain>
    </source>
</reference>
<dbReference type="EMBL" id="JAALTR010000315">
    <property type="protein sequence ID" value="NGW68431.1"/>
    <property type="molecule type" value="Genomic_DNA"/>
</dbReference>
<dbReference type="PROSITE" id="PS00837">
    <property type="entry name" value="ALADH_PNT_2"/>
    <property type="match status" value="1"/>
</dbReference>
<dbReference type="GO" id="GO:0000286">
    <property type="term" value="F:alanine dehydrogenase activity"/>
    <property type="evidence" value="ECO:0007669"/>
    <property type="project" value="UniProtKB-UniRule"/>
</dbReference>
<evidence type="ECO:0000313" key="26">
    <source>
        <dbReference type="EMBL" id="GBV19315.1"/>
    </source>
</evidence>
<evidence type="ECO:0000313" key="35">
    <source>
        <dbReference type="EMBL" id="NGW68431.1"/>
    </source>
</evidence>
<dbReference type="EMBL" id="JAANEC010000107">
    <property type="protein sequence ID" value="NUY12928.1"/>
    <property type="molecule type" value="Genomic_DNA"/>
</dbReference>
<evidence type="ECO:0000256" key="8">
    <source>
        <dbReference type="PIRSR" id="PIRSR000183-1"/>
    </source>
</evidence>
<dbReference type="Proteomes" id="UP000217245">
    <property type="component" value="Chromosome"/>
</dbReference>
<evidence type="ECO:0000313" key="51">
    <source>
        <dbReference type="Proteomes" id="UP000459702"/>
    </source>
</evidence>
<dbReference type="EMBL" id="CACTQT010000006">
    <property type="protein sequence ID" value="CAA4373624.1"/>
    <property type="molecule type" value="Genomic_DNA"/>
</dbReference>
<feature type="binding site" evidence="10">
    <location>
        <position position="203"/>
    </location>
    <ligand>
        <name>NAD(+)</name>
        <dbReference type="ChEBI" id="CHEBI:57540"/>
    </ligand>
</feature>
<evidence type="ECO:0000313" key="57">
    <source>
        <dbReference type="Proteomes" id="UP000507112"/>
    </source>
</evidence>
<dbReference type="CDD" id="cd05305">
    <property type="entry name" value="L-AlaDH"/>
    <property type="match status" value="1"/>
</dbReference>
<evidence type="ECO:0000256" key="4">
    <source>
        <dbReference type="ARBA" id="ARBA00023027"/>
    </source>
</evidence>
<dbReference type="EMBL" id="CAIIGD010000006">
    <property type="protein sequence ID" value="CAC8223895.1"/>
    <property type="molecule type" value="Genomic_DNA"/>
</dbReference>
<evidence type="ECO:0000256" key="3">
    <source>
        <dbReference type="ARBA" id="ARBA00023002"/>
    </source>
</evidence>
<comment type="function">
    <text evidence="6 7">May play a role in cell wall synthesis as L-alanine is an important constituent of the peptidoglycan layer.</text>
</comment>
<evidence type="ECO:0000313" key="29">
    <source>
        <dbReference type="EMBL" id="KSA81287.1"/>
    </source>
</evidence>
<dbReference type="Proteomes" id="UP000459586">
    <property type="component" value="Unassembled WGS sequence"/>
</dbReference>
<evidence type="ECO:0000313" key="16">
    <source>
        <dbReference type="EMBL" id="CAA4156426.1"/>
    </source>
</evidence>
<dbReference type="EMBL" id="JAAJIY010000025">
    <property type="protein sequence ID" value="NGK21607.1"/>
    <property type="molecule type" value="Genomic_DNA"/>
</dbReference>
<gene>
    <name evidence="17" type="primary">ald1</name>
    <name evidence="14" type="synonym">ald</name>
    <name evidence="15" type="synonym">ald2_2</name>
    <name evidence="29" type="ORF">ACR79_00125</name>
    <name evidence="14" type="ORF">CNH36_07715</name>
    <name evidence="39" type="ORF">DQU50_03360</name>
    <name evidence="38" type="ORF">EIG94_10100</name>
    <name evidence="28" type="ORF">EP54_02300</name>
    <name evidence="27" type="ORF">EQ90_10245</name>
    <name evidence="34" type="ORF">G0Z31_08820</name>
    <name evidence="35" type="ORF">G6Y24_13285</name>
    <name evidence="30" type="ORF">GO793_13895</name>
    <name evidence="31" type="ORF">GO814_11755</name>
    <name evidence="32" type="ORF">GO941_09830</name>
    <name evidence="33" type="ORF">GO942_13455</name>
    <name evidence="36" type="ORF">GQX37_10430</name>
    <name evidence="37" type="ORF">GQX52_04900</name>
    <name evidence="26" type="ORF">M1K003_0281</name>
    <name evidence="25" type="ORF">NCTC13131_02052</name>
    <name evidence="15" type="ORF">SAMEA1029512_02353</name>
    <name evidence="16" type="ORF">SAMEA1029528_02415</name>
    <name evidence="17" type="ORF">SAMEA2078260_01415</name>
    <name evidence="19" type="ORF">SAMEA2078588_01524</name>
    <name evidence="20" type="ORF">SAMEA2080344_01474</name>
    <name evidence="18" type="ORF">SAMEA2081063_01264</name>
    <name evidence="21" type="ORF">SAMEA4008575_01547</name>
    <name evidence="22" type="ORF">SAMEA4552975_00460</name>
    <name evidence="24" type="ORF">SAMEA70146418_01995</name>
    <name evidence="23" type="ORF">SAMEA70153168_00425</name>
</gene>